<name>A0A1G8XDK4_9EURY</name>
<reference evidence="3" key="1">
    <citation type="submission" date="2016-10" db="EMBL/GenBank/DDBJ databases">
        <authorList>
            <person name="Varghese N."/>
            <person name="Submissions S."/>
        </authorList>
    </citation>
    <scope>NUCLEOTIDE SEQUENCE [LARGE SCALE GENOMIC DNA]</scope>
    <source>
        <strain evidence="3">B4,CECT 8067,JCM 17497</strain>
    </source>
</reference>
<sequence length="104" mass="11483">MDEGDSAVDGSQVDSYAVELQKTYDWSATPPSTAAVTALATAMGVDPTELATERETTLHDYVNSDALDALVRDQQSEQVTVSFTVDRYRIWFDGDELSIHSHNR</sequence>
<proteinExistence type="predicted"/>
<accession>A0A1G8XDK4</accession>
<dbReference type="EMBL" id="FNFE01000002">
    <property type="protein sequence ID" value="SDJ88688.1"/>
    <property type="molecule type" value="Genomic_DNA"/>
</dbReference>
<dbReference type="RefSeq" id="WP_090306067.1">
    <property type="nucleotide sequence ID" value="NZ_FNFE01000002.1"/>
</dbReference>
<protein>
    <recommendedName>
        <fullName evidence="1">Halobacterial output domain-containing protein</fullName>
    </recommendedName>
</protein>
<feature type="domain" description="Halobacterial output" evidence="1">
    <location>
        <begin position="28"/>
        <end position="95"/>
    </location>
</feature>
<dbReference type="Pfam" id="PF18545">
    <property type="entry name" value="HalOD1"/>
    <property type="match status" value="1"/>
</dbReference>
<keyword evidence="3" id="KW-1185">Reference proteome</keyword>
<evidence type="ECO:0000259" key="1">
    <source>
        <dbReference type="Pfam" id="PF18545"/>
    </source>
</evidence>
<dbReference type="AlphaFoldDB" id="A0A1G8XDK4"/>
<dbReference type="Proteomes" id="UP000198882">
    <property type="component" value="Unassembled WGS sequence"/>
</dbReference>
<evidence type="ECO:0000313" key="3">
    <source>
        <dbReference type="Proteomes" id="UP000198882"/>
    </source>
</evidence>
<gene>
    <name evidence="2" type="ORF">SAMN04515672_1714</name>
</gene>
<dbReference type="OrthoDB" id="271604at2157"/>
<dbReference type="InterPro" id="IPR040624">
    <property type="entry name" value="HalOD1"/>
</dbReference>
<organism evidence="2 3">
    <name type="scientific">Natronorubrum texcoconense</name>
    <dbReference type="NCBI Taxonomy" id="1095776"/>
    <lineage>
        <taxon>Archaea</taxon>
        <taxon>Methanobacteriati</taxon>
        <taxon>Methanobacteriota</taxon>
        <taxon>Stenosarchaea group</taxon>
        <taxon>Halobacteria</taxon>
        <taxon>Halobacteriales</taxon>
        <taxon>Natrialbaceae</taxon>
        <taxon>Natronorubrum</taxon>
    </lineage>
</organism>
<evidence type="ECO:0000313" key="2">
    <source>
        <dbReference type="EMBL" id="SDJ88688.1"/>
    </source>
</evidence>